<keyword evidence="2 3" id="KW-0378">Hydrolase</keyword>
<evidence type="ECO:0000256" key="3">
    <source>
        <dbReference type="RuleBase" id="RU361235"/>
    </source>
</evidence>
<evidence type="ECO:0000256" key="1">
    <source>
        <dbReference type="ARBA" id="ARBA00005964"/>
    </source>
</evidence>
<evidence type="ECO:0000259" key="4">
    <source>
        <dbReference type="Pfam" id="PF00135"/>
    </source>
</evidence>
<protein>
    <recommendedName>
        <fullName evidence="3">Carboxylic ester hydrolase</fullName>
        <ecNumber evidence="3">3.1.1.-</ecNumber>
    </recommendedName>
</protein>
<dbReference type="EMBL" id="NJET01000018">
    <property type="protein sequence ID" value="PHH65379.1"/>
    <property type="molecule type" value="Genomic_DNA"/>
</dbReference>
<dbReference type="Pfam" id="PF00135">
    <property type="entry name" value="COesterase"/>
    <property type="match status" value="1"/>
</dbReference>
<comment type="caution">
    <text evidence="5">The sequence shown here is derived from an EMBL/GenBank/DDBJ whole genome shotgun (WGS) entry which is preliminary data.</text>
</comment>
<reference evidence="5 6" key="1">
    <citation type="submission" date="2017-06" db="EMBL/GenBank/DDBJ databases">
        <title>Ant-infecting Ophiocordyceps genomes reveal a high diversity of potential behavioral manipulation genes and a possible major role for enterotoxins.</title>
        <authorList>
            <person name="De Bekker C."/>
            <person name="Evans H.C."/>
            <person name="Brachmann A."/>
            <person name="Hughes D.P."/>
        </authorList>
    </citation>
    <scope>NUCLEOTIDE SEQUENCE [LARGE SCALE GENOMIC DNA]</scope>
    <source>
        <strain evidence="5 6">Map64</strain>
    </source>
</reference>
<dbReference type="AlphaFoldDB" id="A0A2C5XB00"/>
<comment type="similarity">
    <text evidence="1 3">Belongs to the type-B carboxylesterase/lipase family.</text>
</comment>
<dbReference type="SUPFAM" id="SSF53474">
    <property type="entry name" value="alpha/beta-Hydrolases"/>
    <property type="match status" value="1"/>
</dbReference>
<dbReference type="InterPro" id="IPR050309">
    <property type="entry name" value="Type-B_Carboxylest/Lipase"/>
</dbReference>
<dbReference type="FunFam" id="3.40.50.1820:FF:000266">
    <property type="entry name" value="Carboxylic ester hydrolase"/>
    <property type="match status" value="1"/>
</dbReference>
<feature type="signal peptide" evidence="3">
    <location>
        <begin position="1"/>
        <end position="19"/>
    </location>
</feature>
<dbReference type="InterPro" id="IPR002018">
    <property type="entry name" value="CarbesteraseB"/>
</dbReference>
<dbReference type="PANTHER" id="PTHR11559">
    <property type="entry name" value="CARBOXYLESTERASE"/>
    <property type="match status" value="1"/>
</dbReference>
<keyword evidence="3" id="KW-0732">Signal</keyword>
<proteinExistence type="inferred from homology"/>
<dbReference type="STRING" id="1399860.A0A2C5XB00"/>
<dbReference type="InterPro" id="IPR029058">
    <property type="entry name" value="AB_hydrolase_fold"/>
</dbReference>
<dbReference type="EC" id="3.1.1.-" evidence="3"/>
<sequence>MKPAAVGQLVVALAASSAAAPSPLPLASTAPSVSTSVSSLHSPPPANGPVVSLGYASYQAHYNKTSNLNIWKSIRYAAPPVGSLRWQAPQLPLKETSCRAIPAVQQPPRCPQSGAYGVPHAYGFNSGLGDEDCLYLNVFAAPQATRLPVLVWIHGGGHSVFGATYDPSSWINTNDNGFVVVEMQYRLGAFGYLASPHIKEKGRLNAGLLDQRFALEWVQRHIEKFGGDPSRVTVGGESSGAASAVYQAMAFGGQIGSPLFDNVLAASPYNPSLYSFDDNATTSIYDSFVDLAGCGANNVASRQHPSVFDCLVAADSETLQNASGTVTTTRGYFGSFAFTPVLDGDLLQQRPSEQLLQGRIAGKRLLVGTNANEGVPLTNPNVQSRDQYNDLISDMFPLLTEKDTQEMNSRYKVDEAGPVGGVRFDTLGDSGPTALTQSGMATGIQQAAFNLAAEATFDCPAQWLAEAYSTNGRHAWKYQYSVTPSFHGADLTAYFAASSRGPGAGFRHALQKMMGNFIIKGDPTISVLDATANATNATVPTRREGDERIDWPQYSQDAPVQMNLNTTGGYVSLVTITDKLSYYVRSGAGMVNSFRLTDGQAWEGGRGARCEYWRNVSSRALR</sequence>
<gene>
    <name evidence="5" type="ORF">CDD81_2483</name>
</gene>
<dbReference type="GO" id="GO:0016787">
    <property type="term" value="F:hydrolase activity"/>
    <property type="evidence" value="ECO:0007669"/>
    <property type="project" value="UniProtKB-KW"/>
</dbReference>
<organism evidence="5 6">
    <name type="scientific">Ophiocordyceps australis</name>
    <dbReference type="NCBI Taxonomy" id="1399860"/>
    <lineage>
        <taxon>Eukaryota</taxon>
        <taxon>Fungi</taxon>
        <taxon>Dikarya</taxon>
        <taxon>Ascomycota</taxon>
        <taxon>Pezizomycotina</taxon>
        <taxon>Sordariomycetes</taxon>
        <taxon>Hypocreomycetidae</taxon>
        <taxon>Hypocreales</taxon>
        <taxon>Ophiocordycipitaceae</taxon>
        <taxon>Ophiocordyceps</taxon>
    </lineage>
</organism>
<dbReference type="OrthoDB" id="408631at2759"/>
<dbReference type="Proteomes" id="UP000226192">
    <property type="component" value="Unassembled WGS sequence"/>
</dbReference>
<accession>A0A2C5XB00</accession>
<evidence type="ECO:0000313" key="5">
    <source>
        <dbReference type="EMBL" id="PHH65379.1"/>
    </source>
</evidence>
<dbReference type="PROSITE" id="PS00122">
    <property type="entry name" value="CARBOXYLESTERASE_B_1"/>
    <property type="match status" value="1"/>
</dbReference>
<feature type="domain" description="Carboxylesterase type B" evidence="4">
    <location>
        <begin position="63"/>
        <end position="566"/>
    </location>
</feature>
<evidence type="ECO:0000313" key="6">
    <source>
        <dbReference type="Proteomes" id="UP000226192"/>
    </source>
</evidence>
<name>A0A2C5XB00_9HYPO</name>
<dbReference type="InterPro" id="IPR019826">
    <property type="entry name" value="Carboxylesterase_B_AS"/>
</dbReference>
<keyword evidence="6" id="KW-1185">Reference proteome</keyword>
<evidence type="ECO:0000256" key="2">
    <source>
        <dbReference type="ARBA" id="ARBA00022801"/>
    </source>
</evidence>
<dbReference type="Gene3D" id="3.40.50.1820">
    <property type="entry name" value="alpha/beta hydrolase"/>
    <property type="match status" value="1"/>
</dbReference>
<feature type="chain" id="PRO_5011831569" description="Carboxylic ester hydrolase" evidence="3">
    <location>
        <begin position="20"/>
        <end position="622"/>
    </location>
</feature>